<dbReference type="STRING" id="334819.W7MX12"/>
<keyword evidence="3" id="KW-1185">Reference proteome</keyword>
<comment type="similarity">
    <text evidence="1">Belongs to the asaB hydroxylase/desaturase family.</text>
</comment>
<dbReference type="InterPro" id="IPR044053">
    <property type="entry name" value="AsaB-like"/>
</dbReference>
<dbReference type="GeneID" id="30073837"/>
<dbReference type="EMBL" id="DS022257">
    <property type="protein sequence ID" value="EWG52285.1"/>
    <property type="molecule type" value="Genomic_DNA"/>
</dbReference>
<organism evidence="2 3">
    <name type="scientific">Gibberella moniliformis (strain M3125 / FGSC 7600)</name>
    <name type="common">Maize ear and stalk rot fungus</name>
    <name type="synonym">Fusarium verticillioides</name>
    <dbReference type="NCBI Taxonomy" id="334819"/>
    <lineage>
        <taxon>Eukaryota</taxon>
        <taxon>Fungi</taxon>
        <taxon>Dikarya</taxon>
        <taxon>Ascomycota</taxon>
        <taxon>Pezizomycotina</taxon>
        <taxon>Sordariomycetes</taxon>
        <taxon>Hypocreomycetidae</taxon>
        <taxon>Hypocreales</taxon>
        <taxon>Nectriaceae</taxon>
        <taxon>Fusarium</taxon>
        <taxon>Fusarium fujikuroi species complex</taxon>
    </lineage>
</organism>
<protein>
    <recommendedName>
        <fullName evidence="4">Methyltransferase</fullName>
    </recommendedName>
</protein>
<dbReference type="GO" id="GO:0016491">
    <property type="term" value="F:oxidoreductase activity"/>
    <property type="evidence" value="ECO:0007669"/>
    <property type="project" value="InterPro"/>
</dbReference>
<dbReference type="RefSeq" id="XP_018758476.1">
    <property type="nucleotide sequence ID" value="XM_018906196.1"/>
</dbReference>
<dbReference type="AlphaFoldDB" id="W7MX12"/>
<dbReference type="PANTHER" id="PTHR34598:SF3">
    <property type="entry name" value="OXIDOREDUCTASE AN1597"/>
    <property type="match status" value="1"/>
</dbReference>
<dbReference type="KEGG" id="fvr:FVEG_16961"/>
<sequence length="273" mass="31471">MNSRSEVVTDLWYLKRLPLYDTQKPYFINFPVPSDGKDVPPQHNVLHEQVHDISITDIRGHESDFVLDTHGFELDHHETSLTNEEFEIDHIVREKYYPEIVAFISTKLGASRVVPFEHTHRLSQPLSKGCGCSRKRKPLVAAHIDQTPASSAQRIRYHLGDEADHLLKNRFQVINVWRPLFGPLRDFPLTLGDFSTFDLARDGEPTDLVFPHYVGESLNLYHHPAHRWYYYSDQMRDQVWVFKCHDSRTDVARGMYSGARNGGDNPVPPLASA</sequence>
<evidence type="ECO:0000313" key="3">
    <source>
        <dbReference type="Proteomes" id="UP000009096"/>
    </source>
</evidence>
<gene>
    <name evidence="2" type="ORF">FVEG_16961</name>
</gene>
<dbReference type="NCBIfam" id="NF041278">
    <property type="entry name" value="CmcJ_NvfI_EfuI"/>
    <property type="match status" value="1"/>
</dbReference>
<evidence type="ECO:0000313" key="2">
    <source>
        <dbReference type="EMBL" id="EWG52285.1"/>
    </source>
</evidence>
<dbReference type="Proteomes" id="UP000009096">
    <property type="component" value="Chromosome 9"/>
</dbReference>
<dbReference type="EMBL" id="CM000586">
    <property type="protein sequence ID" value="EWG52285.1"/>
    <property type="molecule type" value="Genomic_DNA"/>
</dbReference>
<evidence type="ECO:0008006" key="4">
    <source>
        <dbReference type="Google" id="ProtNLM"/>
    </source>
</evidence>
<reference evidence="2 3" key="1">
    <citation type="journal article" date="2010" name="Nature">
        <title>Comparative genomics reveals mobile pathogenicity chromosomes in Fusarium.</title>
        <authorList>
            <person name="Ma L.J."/>
            <person name="van der Does H.C."/>
            <person name="Borkovich K.A."/>
            <person name="Coleman J.J."/>
            <person name="Daboussi M.J."/>
            <person name="Di Pietro A."/>
            <person name="Dufresne M."/>
            <person name="Freitag M."/>
            <person name="Grabherr M."/>
            <person name="Henrissat B."/>
            <person name="Houterman P.M."/>
            <person name="Kang S."/>
            <person name="Shim W.B."/>
            <person name="Woloshuk C."/>
            <person name="Xie X."/>
            <person name="Xu J.R."/>
            <person name="Antoniw J."/>
            <person name="Baker S.E."/>
            <person name="Bluhm B.H."/>
            <person name="Breakspear A."/>
            <person name="Brown D.W."/>
            <person name="Butchko R.A."/>
            <person name="Chapman S."/>
            <person name="Coulson R."/>
            <person name="Coutinho P.M."/>
            <person name="Danchin E.G."/>
            <person name="Diener A."/>
            <person name="Gale L.R."/>
            <person name="Gardiner D.M."/>
            <person name="Goff S."/>
            <person name="Hammond-Kosack K.E."/>
            <person name="Hilburn K."/>
            <person name="Hua-Van A."/>
            <person name="Jonkers W."/>
            <person name="Kazan K."/>
            <person name="Kodira C.D."/>
            <person name="Koehrsen M."/>
            <person name="Kumar L."/>
            <person name="Lee Y.H."/>
            <person name="Li L."/>
            <person name="Manners J.M."/>
            <person name="Miranda-Saavedra D."/>
            <person name="Mukherjee M."/>
            <person name="Park G."/>
            <person name="Park J."/>
            <person name="Park S.Y."/>
            <person name="Proctor R.H."/>
            <person name="Regev A."/>
            <person name="Ruiz-Roldan M.C."/>
            <person name="Sain D."/>
            <person name="Sakthikumar S."/>
            <person name="Sykes S."/>
            <person name="Schwartz D.C."/>
            <person name="Turgeon B.G."/>
            <person name="Wapinski I."/>
            <person name="Yoder O."/>
            <person name="Young S."/>
            <person name="Zeng Q."/>
            <person name="Zhou S."/>
            <person name="Galagan J."/>
            <person name="Cuomo C.A."/>
            <person name="Kistler H.C."/>
            <person name="Rep M."/>
        </authorList>
    </citation>
    <scope>NUCLEOTIDE SEQUENCE [LARGE SCALE GENOMIC DNA]</scope>
    <source>
        <strain evidence="3">M3125 / FGSC 7600</strain>
    </source>
</reference>
<dbReference type="PANTHER" id="PTHR34598">
    <property type="entry name" value="BLL6449 PROTEIN"/>
    <property type="match status" value="1"/>
</dbReference>
<name>W7MX12_GIBM7</name>
<dbReference type="OrthoDB" id="412788at2759"/>
<proteinExistence type="inferred from homology"/>
<accession>W7MX12</accession>
<evidence type="ECO:0000256" key="1">
    <source>
        <dbReference type="ARBA" id="ARBA00023604"/>
    </source>
</evidence>
<dbReference type="VEuPathDB" id="FungiDB:FVEG_16961"/>